<gene>
    <name evidence="3" type="ORF">FVE85_4265</name>
</gene>
<sequence>MASHDIQTLLFVECGTGMDTHGQDATKAAVRAVKDAIGFNSIPSARSVIPGGPEAMRVHVRLGVPEKYLADIDADLVLSTLPYGVKTLEVVPGGLVTRSGIALEAVGDRDGCDDMIMVCAAVEVGY</sequence>
<dbReference type="PANTHER" id="PTHR34784">
    <property type="entry name" value="50S RIBOSOMAL PROTEIN L34"/>
    <property type="match status" value="1"/>
</dbReference>
<evidence type="ECO:0000313" key="4">
    <source>
        <dbReference type="Proteomes" id="UP000324585"/>
    </source>
</evidence>
<dbReference type="Gene3D" id="3.30.1330.20">
    <property type="entry name" value="Tubulin/FtsZ, C-terminal domain"/>
    <property type="match status" value="1"/>
</dbReference>
<dbReference type="OrthoDB" id="193238at2759"/>
<protein>
    <submittedName>
        <fullName evidence="3">Uncharacterized protein</fullName>
    </submittedName>
</protein>
<evidence type="ECO:0000313" key="3">
    <source>
        <dbReference type="EMBL" id="KAA8494290.1"/>
    </source>
</evidence>
<keyword evidence="1" id="KW-0547">Nucleotide-binding</keyword>
<comment type="caution">
    <text evidence="3">The sequence shown here is derived from an EMBL/GenBank/DDBJ whole genome shotgun (WGS) entry which is preliminary data.</text>
</comment>
<keyword evidence="4" id="KW-1185">Reference proteome</keyword>
<dbReference type="Proteomes" id="UP000324585">
    <property type="component" value="Unassembled WGS sequence"/>
</dbReference>
<name>A0A5J4YTM8_PORPP</name>
<evidence type="ECO:0000256" key="2">
    <source>
        <dbReference type="ARBA" id="ARBA00023134"/>
    </source>
</evidence>
<reference evidence="4" key="1">
    <citation type="journal article" date="2019" name="Nat. Commun.">
        <title>Expansion of phycobilisome linker gene families in mesophilic red algae.</title>
        <authorList>
            <person name="Lee J."/>
            <person name="Kim D."/>
            <person name="Bhattacharya D."/>
            <person name="Yoon H.S."/>
        </authorList>
    </citation>
    <scope>NUCLEOTIDE SEQUENCE [LARGE SCALE GENOMIC DNA]</scope>
    <source>
        <strain evidence="4">CCMP 1328</strain>
    </source>
</reference>
<dbReference type="InterPro" id="IPR011719">
    <property type="entry name" value="CHP02058"/>
</dbReference>
<dbReference type="OMA" id="MIVQGRA"/>
<keyword evidence="2" id="KW-0342">GTP-binding</keyword>
<dbReference type="InterPro" id="IPR037103">
    <property type="entry name" value="Tubulin/FtsZ-like_C"/>
</dbReference>
<organism evidence="3 4">
    <name type="scientific">Porphyridium purpureum</name>
    <name type="common">Red alga</name>
    <name type="synonym">Porphyridium cruentum</name>
    <dbReference type="NCBI Taxonomy" id="35688"/>
    <lineage>
        <taxon>Eukaryota</taxon>
        <taxon>Rhodophyta</taxon>
        <taxon>Bangiophyceae</taxon>
        <taxon>Porphyridiales</taxon>
        <taxon>Porphyridiaceae</taxon>
        <taxon>Porphyridium</taxon>
    </lineage>
</organism>
<proteinExistence type="predicted"/>
<dbReference type="GO" id="GO:0005525">
    <property type="term" value="F:GTP binding"/>
    <property type="evidence" value="ECO:0007669"/>
    <property type="project" value="UniProtKB-KW"/>
</dbReference>
<dbReference type="Pfam" id="PF09585">
    <property type="entry name" value="Lin0512_fam"/>
    <property type="match status" value="1"/>
</dbReference>
<evidence type="ECO:0000256" key="1">
    <source>
        <dbReference type="ARBA" id="ARBA00022741"/>
    </source>
</evidence>
<dbReference type="EMBL" id="VRMN01000005">
    <property type="protein sequence ID" value="KAA8494290.1"/>
    <property type="molecule type" value="Genomic_DNA"/>
</dbReference>
<accession>A0A5J4YTM8</accession>
<dbReference type="AlphaFoldDB" id="A0A5J4YTM8"/>
<dbReference type="NCBIfam" id="TIGR02058">
    <property type="entry name" value="lin0512_fam"/>
    <property type="match status" value="1"/>
</dbReference>
<dbReference type="PANTHER" id="PTHR34784:SF1">
    <property type="entry name" value="50S RIBOSOMAL PROTEIN L34"/>
    <property type="match status" value="1"/>
</dbReference>